<reference evidence="1 2" key="1">
    <citation type="journal article" date="2019" name="Sci. Rep.">
        <title>Orb-weaving spider Araneus ventricosus genome elucidates the spidroin gene catalogue.</title>
        <authorList>
            <person name="Kono N."/>
            <person name="Nakamura H."/>
            <person name="Ohtoshi R."/>
            <person name="Moran D.A.P."/>
            <person name="Shinohara A."/>
            <person name="Yoshida Y."/>
            <person name="Fujiwara M."/>
            <person name="Mori M."/>
            <person name="Tomita M."/>
            <person name="Arakawa K."/>
        </authorList>
    </citation>
    <scope>NUCLEOTIDE SEQUENCE [LARGE SCALE GENOMIC DNA]</scope>
</reference>
<gene>
    <name evidence="1" type="ORF">AVEN_11452_1</name>
</gene>
<comment type="caution">
    <text evidence="1">The sequence shown here is derived from an EMBL/GenBank/DDBJ whole genome shotgun (WGS) entry which is preliminary data.</text>
</comment>
<evidence type="ECO:0000313" key="1">
    <source>
        <dbReference type="EMBL" id="GBO25287.1"/>
    </source>
</evidence>
<protein>
    <submittedName>
        <fullName evidence="1">Uncharacterized protein</fullName>
    </submittedName>
</protein>
<dbReference type="Proteomes" id="UP000499080">
    <property type="component" value="Unassembled WGS sequence"/>
</dbReference>
<dbReference type="AlphaFoldDB" id="A0A4Y2VNH1"/>
<keyword evidence="2" id="KW-1185">Reference proteome</keyword>
<accession>A0A4Y2VNH1</accession>
<organism evidence="1 2">
    <name type="scientific">Araneus ventricosus</name>
    <name type="common">Orbweaver spider</name>
    <name type="synonym">Epeira ventricosa</name>
    <dbReference type="NCBI Taxonomy" id="182803"/>
    <lineage>
        <taxon>Eukaryota</taxon>
        <taxon>Metazoa</taxon>
        <taxon>Ecdysozoa</taxon>
        <taxon>Arthropoda</taxon>
        <taxon>Chelicerata</taxon>
        <taxon>Arachnida</taxon>
        <taxon>Araneae</taxon>
        <taxon>Araneomorphae</taxon>
        <taxon>Entelegynae</taxon>
        <taxon>Araneoidea</taxon>
        <taxon>Araneidae</taxon>
        <taxon>Araneus</taxon>
    </lineage>
</organism>
<proteinExistence type="predicted"/>
<name>A0A4Y2VNH1_ARAVE</name>
<sequence>MWTAEIHCGSEAARMTLPNREWILPRRRSLVMPFFQLWTNLYFTLFVVTRIETNYFMDSSFVYLGQSRTTIHLKKCSDYPITSSLTQNVSESVSHCRTVMCLLQSEYCSNPHLD</sequence>
<dbReference type="EMBL" id="BGPR01048258">
    <property type="protein sequence ID" value="GBO25287.1"/>
    <property type="molecule type" value="Genomic_DNA"/>
</dbReference>
<evidence type="ECO:0000313" key="2">
    <source>
        <dbReference type="Proteomes" id="UP000499080"/>
    </source>
</evidence>